<dbReference type="AlphaFoldDB" id="A0A2A5J024"/>
<dbReference type="EMBL" id="NOVD01000063">
    <property type="protein sequence ID" value="PCK22726.1"/>
    <property type="molecule type" value="Genomic_DNA"/>
</dbReference>
<dbReference type="SUPFAM" id="SSF52540">
    <property type="entry name" value="P-loop containing nucleoside triphosphate hydrolases"/>
    <property type="match status" value="1"/>
</dbReference>
<keyword evidence="4" id="KW-0804">Transcription</keyword>
<proteinExistence type="predicted"/>
<dbReference type="InterPro" id="IPR002078">
    <property type="entry name" value="Sigma_54_int"/>
</dbReference>
<keyword evidence="3" id="KW-0805">Transcription regulation</keyword>
<dbReference type="Gene3D" id="3.30.450.40">
    <property type="match status" value="1"/>
</dbReference>
<reference evidence="7 8" key="1">
    <citation type="submission" date="2017-07" db="EMBL/GenBank/DDBJ databases">
        <title>Draft sequence of Rhodococcus enclensis 23b-28.</title>
        <authorList>
            <person name="Besaury L."/>
            <person name="Sancelme M."/>
            <person name="Amato P."/>
            <person name="Lallement A."/>
            <person name="Delort A.-M."/>
        </authorList>
    </citation>
    <scope>NUCLEOTIDE SEQUENCE [LARGE SCALE GENOMIC DNA]</scope>
    <source>
        <strain evidence="7 8">23b-28</strain>
    </source>
</reference>
<evidence type="ECO:0000256" key="4">
    <source>
        <dbReference type="ARBA" id="ARBA00023163"/>
    </source>
</evidence>
<dbReference type="Pfam" id="PF02954">
    <property type="entry name" value="HTH_8"/>
    <property type="match status" value="1"/>
</dbReference>
<dbReference type="InterPro" id="IPR058031">
    <property type="entry name" value="AAA_lid_NorR"/>
</dbReference>
<dbReference type="Pfam" id="PF25601">
    <property type="entry name" value="AAA_lid_14"/>
    <property type="match status" value="1"/>
</dbReference>
<dbReference type="GO" id="GO:0043565">
    <property type="term" value="F:sequence-specific DNA binding"/>
    <property type="evidence" value="ECO:0007669"/>
    <property type="project" value="InterPro"/>
</dbReference>
<dbReference type="GO" id="GO:0005524">
    <property type="term" value="F:ATP binding"/>
    <property type="evidence" value="ECO:0007669"/>
    <property type="project" value="UniProtKB-KW"/>
</dbReference>
<dbReference type="SUPFAM" id="SSF46689">
    <property type="entry name" value="Homeodomain-like"/>
    <property type="match status" value="1"/>
</dbReference>
<keyword evidence="1" id="KW-0547">Nucleotide-binding</keyword>
<dbReference type="Gene3D" id="1.10.10.60">
    <property type="entry name" value="Homeodomain-like"/>
    <property type="match status" value="1"/>
</dbReference>
<evidence type="ECO:0000256" key="3">
    <source>
        <dbReference type="ARBA" id="ARBA00023015"/>
    </source>
</evidence>
<feature type="domain" description="Sigma-54 factor interaction" evidence="6">
    <location>
        <begin position="417"/>
        <end position="474"/>
    </location>
</feature>
<sequence>MVDSFERASVRFSASREGRNLKASWARSQQAGLDPSKPMDPPTSDNVDTESRLFRAAAPILDRVRSEIDGERLSVMLVGAKAEMLATINGCAQIDSVVARIGATPGALWREETTGTNALATPFVTNEPLFVRGPEHYVEGLHNYSCYGRPILSPLNGQLVGVLDIMSDAGAESALMRPFVDSTIAEIERNIKRSVGSRSQSVIRAFEEAAQHPAAMVVAVSRSMVLQSSAAARVLSSTDLAWMQQLAEGLHRSTRSEIELTSGHTAQLAMEPIEDADGVLIRVQSRQRPVVPRTAEPLRHWSRMRQWFDEFRTDNASGVIVGESGTGRSTALQEATSAQSHCTIDGRSSDKTETEAKLRAWASEPCHDLLVIDNLDQLSDLSQALVEKLLIVGAPRILAATADTDSARLLDLFERRLDLPTLRAQRSELLTTLNELAGPGVRYRFTLQATRVLESYSWPGNHRELSTMLRSLVRLRGTTIDVADLPIELRTKSTTKSMTPWQQASRDAIIRALESCHGNKAHAAEYLGISRSTLYHHIKECGIVG</sequence>
<dbReference type="InterPro" id="IPR029016">
    <property type="entry name" value="GAF-like_dom_sf"/>
</dbReference>
<dbReference type="PANTHER" id="PTHR32071">
    <property type="entry name" value="TRANSCRIPTIONAL REGULATORY PROTEIN"/>
    <property type="match status" value="1"/>
</dbReference>
<keyword evidence="2" id="KW-0067">ATP-binding</keyword>
<dbReference type="Proteomes" id="UP000230886">
    <property type="component" value="Unassembled WGS sequence"/>
</dbReference>
<evidence type="ECO:0000313" key="7">
    <source>
        <dbReference type="EMBL" id="PCK22726.1"/>
    </source>
</evidence>
<evidence type="ECO:0000256" key="2">
    <source>
        <dbReference type="ARBA" id="ARBA00022840"/>
    </source>
</evidence>
<evidence type="ECO:0000256" key="5">
    <source>
        <dbReference type="SAM" id="MobiDB-lite"/>
    </source>
</evidence>
<evidence type="ECO:0000259" key="6">
    <source>
        <dbReference type="PROSITE" id="PS50045"/>
    </source>
</evidence>
<dbReference type="Gene3D" id="1.10.8.60">
    <property type="match status" value="1"/>
</dbReference>
<evidence type="ECO:0000313" key="8">
    <source>
        <dbReference type="Proteomes" id="UP000230886"/>
    </source>
</evidence>
<dbReference type="InterPro" id="IPR027417">
    <property type="entry name" value="P-loop_NTPase"/>
</dbReference>
<feature type="region of interest" description="Disordered" evidence="5">
    <location>
        <begin position="1"/>
        <end position="50"/>
    </location>
</feature>
<protein>
    <submittedName>
        <fullName evidence="7">Fis family transcriptional regulator</fullName>
    </submittedName>
</protein>
<dbReference type="PROSITE" id="PS50045">
    <property type="entry name" value="SIGMA54_INTERACT_4"/>
    <property type="match status" value="1"/>
</dbReference>
<dbReference type="GO" id="GO:0006355">
    <property type="term" value="P:regulation of DNA-templated transcription"/>
    <property type="evidence" value="ECO:0007669"/>
    <property type="project" value="InterPro"/>
</dbReference>
<gene>
    <name evidence="7" type="ORF">CHR55_31615</name>
</gene>
<organism evidence="7 8">
    <name type="scientific">Rhodococcus qingshengii</name>
    <dbReference type="NCBI Taxonomy" id="334542"/>
    <lineage>
        <taxon>Bacteria</taxon>
        <taxon>Bacillati</taxon>
        <taxon>Actinomycetota</taxon>
        <taxon>Actinomycetes</taxon>
        <taxon>Mycobacteriales</taxon>
        <taxon>Nocardiaceae</taxon>
        <taxon>Rhodococcus</taxon>
        <taxon>Rhodococcus erythropolis group</taxon>
    </lineage>
</organism>
<evidence type="ECO:0000256" key="1">
    <source>
        <dbReference type="ARBA" id="ARBA00022741"/>
    </source>
</evidence>
<name>A0A2A5J024_RHOSG</name>
<dbReference type="PRINTS" id="PR01590">
    <property type="entry name" value="HTHFIS"/>
</dbReference>
<dbReference type="RefSeq" id="WP_099698896.1">
    <property type="nucleotide sequence ID" value="NZ_NOVD01000063.1"/>
</dbReference>
<dbReference type="InterPro" id="IPR002197">
    <property type="entry name" value="HTH_Fis"/>
</dbReference>
<feature type="compositionally biased region" description="Basic and acidic residues" evidence="5">
    <location>
        <begin position="1"/>
        <end position="20"/>
    </location>
</feature>
<accession>A0A2A5J024</accession>
<dbReference type="InterPro" id="IPR009057">
    <property type="entry name" value="Homeodomain-like_sf"/>
</dbReference>
<comment type="caution">
    <text evidence="7">The sequence shown here is derived from an EMBL/GenBank/DDBJ whole genome shotgun (WGS) entry which is preliminary data.</text>
</comment>